<proteinExistence type="predicted"/>
<evidence type="ECO:0000256" key="2">
    <source>
        <dbReference type="ARBA" id="ARBA00023004"/>
    </source>
</evidence>
<dbReference type="AlphaFoldDB" id="A0A6V8SNK2"/>
<dbReference type="PANTHER" id="PTHR43432">
    <property type="entry name" value="SLR0285 PROTEIN"/>
    <property type="match status" value="1"/>
</dbReference>
<accession>A0A6V8SNK2</accession>
<keyword evidence="6" id="KW-1185">Reference proteome</keyword>
<keyword evidence="1" id="KW-0479">Metal-binding</keyword>
<gene>
    <name evidence="5" type="ORF">bsdtw1_04379</name>
</gene>
<evidence type="ECO:0000256" key="3">
    <source>
        <dbReference type="ARBA" id="ARBA00023014"/>
    </source>
</evidence>
<dbReference type="CDD" id="cd01335">
    <property type="entry name" value="Radical_SAM"/>
    <property type="match status" value="1"/>
</dbReference>
<sequence>MPKEIDAKMLLSTSKNPSSWFGTNYTFNTYRGCEHHCIYCDSRSLCYRIDNFDELIVKRNAVELLNKELKNKRKKGVIGTGAMSDPYTRSEKHYQLTRGCLEAIAQYRFPIHITTKSNLILRDIDILQEINKIYASVAITITTTDDKLAKIVEPGASSSTDRLKALGILSELGIHTSITMMPILPFLEDTEENILDIVNKANYYGVKNIVPWLGMSLRDRQRDYYYKKLDKHFPGIREKYEKSYGDIYSCSTKNMKKLSYALSNACSKYGISLKMPTYQSEVTAVQLSFFNNK</sequence>
<reference evidence="5 6" key="1">
    <citation type="submission" date="2020-07" db="EMBL/GenBank/DDBJ databases">
        <title>A new beta-1,3-glucan-decomposing anaerobic bacterium isolated from anoxic soil subjected to biological soil disinfestation.</title>
        <authorList>
            <person name="Ueki A."/>
            <person name="Tonouchi A."/>
        </authorList>
    </citation>
    <scope>NUCLEOTIDE SEQUENCE [LARGE SCALE GENOMIC DNA]</scope>
    <source>
        <strain evidence="5 6">TW1</strain>
    </source>
</reference>
<dbReference type="Proteomes" id="UP000580568">
    <property type="component" value="Unassembled WGS sequence"/>
</dbReference>
<dbReference type="Pfam" id="PF04055">
    <property type="entry name" value="Radical_SAM"/>
    <property type="match status" value="1"/>
</dbReference>
<dbReference type="InterPro" id="IPR006638">
    <property type="entry name" value="Elp3/MiaA/NifB-like_rSAM"/>
</dbReference>
<dbReference type="SFLD" id="SFLDG01084">
    <property type="entry name" value="Uncharacterised_Radical_SAM_Su"/>
    <property type="match status" value="1"/>
</dbReference>
<dbReference type="EMBL" id="BLZR01000001">
    <property type="protein sequence ID" value="GFP78185.1"/>
    <property type="molecule type" value="Genomic_DNA"/>
</dbReference>
<feature type="domain" description="Elp3/MiaA/NifB-like radical SAM core" evidence="4">
    <location>
        <begin position="23"/>
        <end position="246"/>
    </location>
</feature>
<dbReference type="InterPro" id="IPR058240">
    <property type="entry name" value="rSAM_sf"/>
</dbReference>
<keyword evidence="2" id="KW-0408">Iron</keyword>
<protein>
    <recommendedName>
        <fullName evidence="4">Elp3/MiaA/NifB-like radical SAM core domain-containing protein</fullName>
    </recommendedName>
</protein>
<keyword evidence="3" id="KW-0411">Iron-sulfur</keyword>
<name>A0A6V8SNK2_9CLOT</name>
<dbReference type="GO" id="GO:0046872">
    <property type="term" value="F:metal ion binding"/>
    <property type="evidence" value="ECO:0007669"/>
    <property type="project" value="UniProtKB-KW"/>
</dbReference>
<evidence type="ECO:0000313" key="6">
    <source>
        <dbReference type="Proteomes" id="UP000580568"/>
    </source>
</evidence>
<evidence type="ECO:0000256" key="1">
    <source>
        <dbReference type="ARBA" id="ARBA00022723"/>
    </source>
</evidence>
<dbReference type="Gene3D" id="3.80.30.30">
    <property type="match status" value="1"/>
</dbReference>
<dbReference type="SMART" id="SM00729">
    <property type="entry name" value="Elp3"/>
    <property type="match status" value="1"/>
</dbReference>
<evidence type="ECO:0000259" key="4">
    <source>
        <dbReference type="SMART" id="SM00729"/>
    </source>
</evidence>
<dbReference type="GO" id="GO:0003824">
    <property type="term" value="F:catalytic activity"/>
    <property type="evidence" value="ECO:0007669"/>
    <property type="project" value="InterPro"/>
</dbReference>
<dbReference type="SUPFAM" id="SSF102114">
    <property type="entry name" value="Radical SAM enzymes"/>
    <property type="match status" value="1"/>
</dbReference>
<dbReference type="InterPro" id="IPR007197">
    <property type="entry name" value="rSAM"/>
</dbReference>
<dbReference type="GO" id="GO:0051536">
    <property type="term" value="F:iron-sulfur cluster binding"/>
    <property type="evidence" value="ECO:0007669"/>
    <property type="project" value="UniProtKB-KW"/>
</dbReference>
<dbReference type="PANTHER" id="PTHR43432:SF5">
    <property type="entry name" value="ELP3_MIAA_NIFB-LIKE RADICAL SAM CORE DOMAIN-CONTAINING PROTEIN"/>
    <property type="match status" value="1"/>
</dbReference>
<comment type="caution">
    <text evidence="5">The sequence shown here is derived from an EMBL/GenBank/DDBJ whole genome shotgun (WGS) entry which is preliminary data.</text>
</comment>
<dbReference type="SFLD" id="SFLDS00029">
    <property type="entry name" value="Radical_SAM"/>
    <property type="match status" value="1"/>
</dbReference>
<dbReference type="InterPro" id="IPR040086">
    <property type="entry name" value="MJ0683-like"/>
</dbReference>
<dbReference type="RefSeq" id="WP_183279499.1">
    <property type="nucleotide sequence ID" value="NZ_BLZR01000001.1"/>
</dbReference>
<organism evidence="5 6">
    <name type="scientific">Clostridium fungisolvens</name>
    <dbReference type="NCBI Taxonomy" id="1604897"/>
    <lineage>
        <taxon>Bacteria</taxon>
        <taxon>Bacillati</taxon>
        <taxon>Bacillota</taxon>
        <taxon>Clostridia</taxon>
        <taxon>Eubacteriales</taxon>
        <taxon>Clostridiaceae</taxon>
        <taxon>Clostridium</taxon>
    </lineage>
</organism>
<evidence type="ECO:0000313" key="5">
    <source>
        <dbReference type="EMBL" id="GFP78185.1"/>
    </source>
</evidence>